<feature type="region of interest" description="Disordered" evidence="4">
    <location>
        <begin position="260"/>
        <end position="290"/>
    </location>
</feature>
<evidence type="ECO:0000256" key="1">
    <source>
        <dbReference type="ARBA" id="ARBA00022692"/>
    </source>
</evidence>
<dbReference type="Proteomes" id="UP001054837">
    <property type="component" value="Unassembled WGS sequence"/>
</dbReference>
<reference evidence="7 8" key="1">
    <citation type="submission" date="2021-06" db="EMBL/GenBank/DDBJ databases">
        <title>Caerostris darwini draft genome.</title>
        <authorList>
            <person name="Kono N."/>
            <person name="Arakawa K."/>
        </authorList>
    </citation>
    <scope>NUCLEOTIDE SEQUENCE [LARGE SCALE GENOMIC DNA]</scope>
</reference>
<feature type="transmembrane region" description="Helical" evidence="5">
    <location>
        <begin position="162"/>
        <end position="185"/>
    </location>
</feature>
<dbReference type="PANTHER" id="PTHR23121:SF9">
    <property type="entry name" value="SODIUM-DEPENDENT GLUCOSE TRANSPORTER 1"/>
    <property type="match status" value="1"/>
</dbReference>
<keyword evidence="3 5" id="KW-0472">Membrane</keyword>
<organism evidence="7 8">
    <name type="scientific">Caerostris darwini</name>
    <dbReference type="NCBI Taxonomy" id="1538125"/>
    <lineage>
        <taxon>Eukaryota</taxon>
        <taxon>Metazoa</taxon>
        <taxon>Ecdysozoa</taxon>
        <taxon>Arthropoda</taxon>
        <taxon>Chelicerata</taxon>
        <taxon>Arachnida</taxon>
        <taxon>Araneae</taxon>
        <taxon>Araneomorphae</taxon>
        <taxon>Entelegynae</taxon>
        <taxon>Araneoidea</taxon>
        <taxon>Araneidae</taxon>
        <taxon>Caerostris</taxon>
    </lineage>
</organism>
<evidence type="ECO:0000256" key="4">
    <source>
        <dbReference type="SAM" id="MobiDB-lite"/>
    </source>
</evidence>
<keyword evidence="8" id="KW-1185">Reference proteome</keyword>
<dbReference type="PANTHER" id="PTHR23121">
    <property type="entry name" value="SODIUM-DEPENDENT GLUCOSE TRANSPORTER 1"/>
    <property type="match status" value="1"/>
</dbReference>
<feature type="chain" id="PRO_5043764002" evidence="6">
    <location>
        <begin position="24"/>
        <end position="290"/>
    </location>
</feature>
<keyword evidence="2 5" id="KW-1133">Transmembrane helix</keyword>
<sequence>MGFYAFAVITTTLLVFLSCTVEAIFPSLISVFASARLHRDVDLKNDIITYFWGCFTFGRFLSVIFAYKCCSPLQMIVVDLGLILCSGSLMTWTSHKEIEVLWVSVGLLGFSGASLLPATFTWLQRYMFINSKVVGGYFFSLTIVYVISDISWMSISLKESEIVIYFIILVPTFYGLILAIQAPFFKKKKHPREQSEELQSPALDVPVAYPVPKILKSIKSSTNVTPEDQKENHASIKDMDMLKSSLQLENQTTMKLLRNLESPSERITRTNYTRSLTDRSHSDEERRGKI</sequence>
<evidence type="ECO:0000256" key="6">
    <source>
        <dbReference type="SAM" id="SignalP"/>
    </source>
</evidence>
<evidence type="ECO:0000256" key="2">
    <source>
        <dbReference type="ARBA" id="ARBA00022989"/>
    </source>
</evidence>
<proteinExistence type="predicted"/>
<feature type="compositionally biased region" description="Basic and acidic residues" evidence="4">
    <location>
        <begin position="276"/>
        <end position="290"/>
    </location>
</feature>
<accession>A0AAV4P5V6</accession>
<dbReference type="SUPFAM" id="SSF103473">
    <property type="entry name" value="MFS general substrate transporter"/>
    <property type="match status" value="1"/>
</dbReference>
<dbReference type="AlphaFoldDB" id="A0AAV4P5V6"/>
<dbReference type="InterPro" id="IPR036259">
    <property type="entry name" value="MFS_trans_sf"/>
</dbReference>
<gene>
    <name evidence="7" type="primary">AVEN_138436_1</name>
    <name evidence="7" type="ORF">CDAR_16471</name>
</gene>
<feature type="transmembrane region" description="Helical" evidence="5">
    <location>
        <begin position="47"/>
        <end position="67"/>
    </location>
</feature>
<evidence type="ECO:0000313" key="8">
    <source>
        <dbReference type="Proteomes" id="UP001054837"/>
    </source>
</evidence>
<feature type="transmembrane region" description="Helical" evidence="5">
    <location>
        <begin position="100"/>
        <end position="123"/>
    </location>
</feature>
<feature type="signal peptide" evidence="6">
    <location>
        <begin position="1"/>
        <end position="23"/>
    </location>
</feature>
<name>A0AAV4P5V6_9ARAC</name>
<keyword evidence="6" id="KW-0732">Signal</keyword>
<evidence type="ECO:0000256" key="3">
    <source>
        <dbReference type="ARBA" id="ARBA00023136"/>
    </source>
</evidence>
<evidence type="ECO:0000313" key="7">
    <source>
        <dbReference type="EMBL" id="GIX92617.1"/>
    </source>
</evidence>
<comment type="caution">
    <text evidence="7">The sequence shown here is derived from an EMBL/GenBank/DDBJ whole genome shotgun (WGS) entry which is preliminary data.</text>
</comment>
<dbReference type="EMBL" id="BPLQ01002407">
    <property type="protein sequence ID" value="GIX92617.1"/>
    <property type="molecule type" value="Genomic_DNA"/>
</dbReference>
<keyword evidence="1 5" id="KW-0812">Transmembrane</keyword>
<evidence type="ECO:0000256" key="5">
    <source>
        <dbReference type="SAM" id="Phobius"/>
    </source>
</evidence>
<feature type="transmembrane region" description="Helical" evidence="5">
    <location>
        <begin position="135"/>
        <end position="156"/>
    </location>
</feature>
<protein>
    <submittedName>
        <fullName evidence="7">Uncharacterized protein</fullName>
    </submittedName>
</protein>